<sequence length="246" mass="28366">MKWYFVWLFPVFLYAQWTINDIFKISVKNTNSFSWISDWENISLSPLGIQSTTTDMGWLTLLDLSCGEGYLFSHIFADFQDSGNEGLIIEVHDSEDNRLLTNVQLLQSGSIFLENIFQRRIDVWAYLSPGITLYSFGIVRKEEIPLTPSLVLVNPKIVYHPEGILSVDFSLLSPAWIEVELYNKQGDRLASLIPLAYYTPGPLSIQWTPLSAVRPYLVSGSAYVYIRYRTSTRGKEWVHRFEIVYL</sequence>
<dbReference type="Proteomes" id="UP001056539">
    <property type="component" value="Chromosome"/>
</dbReference>
<protein>
    <submittedName>
        <fullName evidence="1">Uncharacterized protein</fullName>
    </submittedName>
</protein>
<gene>
    <name evidence="1" type="ORF">KDW03_09590</name>
</gene>
<reference evidence="1" key="2">
    <citation type="submission" date="2022-06" db="EMBL/GenBank/DDBJ databases">
        <title>Thermospira aquatica gen. nov., sp. nov.</title>
        <authorList>
            <person name="Ben Ali Gam Z."/>
            <person name="Labat M."/>
        </authorList>
    </citation>
    <scope>NUCLEOTIDE SEQUENCE</scope>
    <source>
        <strain evidence="1">F1F22</strain>
    </source>
</reference>
<dbReference type="KEGG" id="taqu:KDW03_09590"/>
<keyword evidence="2" id="KW-1185">Reference proteome</keyword>
<dbReference type="RefSeq" id="WP_271434862.1">
    <property type="nucleotide sequence ID" value="NZ_CP073355.1"/>
</dbReference>
<evidence type="ECO:0000313" key="2">
    <source>
        <dbReference type="Proteomes" id="UP001056539"/>
    </source>
</evidence>
<accession>A0AAX3BBQ9</accession>
<evidence type="ECO:0000313" key="1">
    <source>
        <dbReference type="EMBL" id="URA09726.1"/>
    </source>
</evidence>
<proteinExistence type="predicted"/>
<dbReference type="EMBL" id="CP073355">
    <property type="protein sequence ID" value="URA09726.1"/>
    <property type="molecule type" value="Genomic_DNA"/>
</dbReference>
<organism evidence="1 2">
    <name type="scientific">Thermospira aquatica</name>
    <dbReference type="NCBI Taxonomy" id="2828656"/>
    <lineage>
        <taxon>Bacteria</taxon>
        <taxon>Pseudomonadati</taxon>
        <taxon>Spirochaetota</taxon>
        <taxon>Spirochaetia</taxon>
        <taxon>Brevinematales</taxon>
        <taxon>Thermospiraceae</taxon>
        <taxon>Thermospira</taxon>
    </lineage>
</organism>
<name>A0AAX3BBQ9_9SPIR</name>
<dbReference type="AlphaFoldDB" id="A0AAX3BBQ9"/>
<reference evidence="1" key="1">
    <citation type="submission" date="2021-04" db="EMBL/GenBank/DDBJ databases">
        <authorList>
            <person name="Postec A."/>
        </authorList>
    </citation>
    <scope>NUCLEOTIDE SEQUENCE</scope>
    <source>
        <strain evidence="1">F1F22</strain>
    </source>
</reference>